<dbReference type="RefSeq" id="XP_020045084.1">
    <property type="nucleotide sequence ID" value="XM_020193897.1"/>
</dbReference>
<dbReference type="GeneID" id="30967533"/>
<name>A0A1D2VBE5_9ASCO</name>
<evidence type="ECO:0000313" key="2">
    <source>
        <dbReference type="Proteomes" id="UP000095038"/>
    </source>
</evidence>
<dbReference type="InParanoid" id="A0A1D2VBE5"/>
<protein>
    <submittedName>
        <fullName evidence="1">Uncharacterized protein</fullName>
    </submittedName>
</protein>
<accession>A0A1D2VBE5</accession>
<sequence>MKKYPKHLFSGITQLRCGHVFGPDFQWVAGNLNKKFCAFNNPSPTIYHYLFECSKNLNARIIAGIDSFKFGFERSIQLRRLLGTKEGLQMLICFLGKTWDFRS</sequence>
<gene>
    <name evidence="1" type="ORF">ASCRUDRAFT_77526</name>
</gene>
<reference evidence="2" key="1">
    <citation type="submission" date="2016-05" db="EMBL/GenBank/DDBJ databases">
        <title>Comparative genomics of biotechnologically important yeasts.</title>
        <authorList>
            <consortium name="DOE Joint Genome Institute"/>
            <person name="Riley R."/>
            <person name="Haridas S."/>
            <person name="Wolfe K.H."/>
            <person name="Lopes M.R."/>
            <person name="Hittinger C.T."/>
            <person name="Goker M."/>
            <person name="Salamov A."/>
            <person name="Wisecaver J."/>
            <person name="Long T.M."/>
            <person name="Aerts A.L."/>
            <person name="Barry K."/>
            <person name="Choi C."/>
            <person name="Clum A."/>
            <person name="Coughlan A.Y."/>
            <person name="Deshpande S."/>
            <person name="Douglass A.P."/>
            <person name="Hanson S.J."/>
            <person name="Klenk H.-P."/>
            <person name="Labutti K."/>
            <person name="Lapidus A."/>
            <person name="Lindquist E."/>
            <person name="Lipzen A."/>
            <person name="Meier-Kolthoff J.P."/>
            <person name="Ohm R.A."/>
            <person name="Otillar R.P."/>
            <person name="Pangilinan J."/>
            <person name="Peng Y."/>
            <person name="Rokas A."/>
            <person name="Rosa C.A."/>
            <person name="Scheuner C."/>
            <person name="Sibirny A.A."/>
            <person name="Slot J.C."/>
            <person name="Stielow J.B."/>
            <person name="Sun H."/>
            <person name="Kurtzman C.P."/>
            <person name="Blackwell M."/>
            <person name="Grigoriev I.V."/>
            <person name="Jeffries T.W."/>
        </authorList>
    </citation>
    <scope>NUCLEOTIDE SEQUENCE [LARGE SCALE GENOMIC DNA]</scope>
    <source>
        <strain evidence="2">DSM 1968</strain>
    </source>
</reference>
<dbReference type="AlphaFoldDB" id="A0A1D2VBE5"/>
<dbReference type="EMBL" id="KV454489">
    <property type="protein sequence ID" value="ODV58777.1"/>
    <property type="molecule type" value="Genomic_DNA"/>
</dbReference>
<proteinExistence type="predicted"/>
<keyword evidence="2" id="KW-1185">Reference proteome</keyword>
<dbReference type="Proteomes" id="UP000095038">
    <property type="component" value="Unassembled WGS sequence"/>
</dbReference>
<organism evidence="1 2">
    <name type="scientific">Ascoidea rubescens DSM 1968</name>
    <dbReference type="NCBI Taxonomy" id="1344418"/>
    <lineage>
        <taxon>Eukaryota</taxon>
        <taxon>Fungi</taxon>
        <taxon>Dikarya</taxon>
        <taxon>Ascomycota</taxon>
        <taxon>Saccharomycotina</taxon>
        <taxon>Saccharomycetes</taxon>
        <taxon>Ascoideaceae</taxon>
        <taxon>Ascoidea</taxon>
    </lineage>
</organism>
<evidence type="ECO:0000313" key="1">
    <source>
        <dbReference type="EMBL" id="ODV58777.1"/>
    </source>
</evidence>